<evidence type="ECO:0000256" key="1">
    <source>
        <dbReference type="SAM" id="Phobius"/>
    </source>
</evidence>
<keyword evidence="1" id="KW-0472">Membrane</keyword>
<dbReference type="InterPro" id="IPR004158">
    <property type="entry name" value="DUF247_pln"/>
</dbReference>
<accession>A0AA86S8T8</accession>
<dbReference type="AlphaFoldDB" id="A0AA86S8T8"/>
<keyword evidence="3" id="KW-1185">Reference proteome</keyword>
<dbReference type="Proteomes" id="UP001189624">
    <property type="component" value="Chromosome 4"/>
</dbReference>
<reference evidence="2" key="1">
    <citation type="submission" date="2023-10" db="EMBL/GenBank/DDBJ databases">
        <authorList>
            <person name="Domelevo Entfellner J.-B."/>
        </authorList>
    </citation>
    <scope>NUCLEOTIDE SEQUENCE</scope>
</reference>
<organism evidence="2 3">
    <name type="scientific">Sphenostylis stenocarpa</name>
    <dbReference type="NCBI Taxonomy" id="92480"/>
    <lineage>
        <taxon>Eukaryota</taxon>
        <taxon>Viridiplantae</taxon>
        <taxon>Streptophyta</taxon>
        <taxon>Embryophyta</taxon>
        <taxon>Tracheophyta</taxon>
        <taxon>Spermatophyta</taxon>
        <taxon>Magnoliopsida</taxon>
        <taxon>eudicotyledons</taxon>
        <taxon>Gunneridae</taxon>
        <taxon>Pentapetalae</taxon>
        <taxon>rosids</taxon>
        <taxon>fabids</taxon>
        <taxon>Fabales</taxon>
        <taxon>Fabaceae</taxon>
        <taxon>Papilionoideae</taxon>
        <taxon>50 kb inversion clade</taxon>
        <taxon>NPAAA clade</taxon>
        <taxon>indigoferoid/millettioid clade</taxon>
        <taxon>Phaseoleae</taxon>
        <taxon>Sphenostylis</taxon>
    </lineage>
</organism>
<protein>
    <submittedName>
        <fullName evidence="2">Uncharacterized protein</fullName>
    </submittedName>
</protein>
<dbReference type="PANTHER" id="PTHR31549">
    <property type="entry name" value="PROTEIN, PUTATIVE (DUF247)-RELATED-RELATED"/>
    <property type="match status" value="1"/>
</dbReference>
<keyword evidence="1" id="KW-1133">Transmembrane helix</keyword>
<sequence>MTETTQNSSSLAQKFTQLQNATKTTQNTIPKIQKVPHYLRGREHFAKHYSPKLVAIGPIHRNDSNLELGQKYKLIWAAMYLERTNQDAKNLFQKILSNIGRLKELFADDVIEKLTDEELSWMLFVDGCSLLQILDKGKPHASQEINVKIDQLVLVLHDILLLENQLPFDVLKLLSTHGDDDTLLIRSMNNFLECNHHLSPRRPEIGQGTTKDEDRELAEDGGYVSVYIKNEDTLRGEHIKCPFHLLDQLRRHVLDDTDQSKTNNQNTNEDCMTTYRNITELRAVGIKLKSTESRSRRYISFSYRWMCLCAELMLPEILVDDTTATTYLNLIAYETCPDFENKFEICSFVAFMDSLIDHPEDVKELRKAKVLRNALGSDEEVAQLFNTISADLMPNPEIYSKVRCQIEKHYRNRWRTWIALGYQSHFSNPWAIIAFLGAIVALILTFIQTWLAINPVD</sequence>
<dbReference type="Pfam" id="PF03140">
    <property type="entry name" value="DUF247"/>
    <property type="match status" value="1"/>
</dbReference>
<dbReference type="Gramene" id="rna-AYBTSS11_LOCUS12753">
    <property type="protein sequence ID" value="CAJ1947614.1"/>
    <property type="gene ID" value="gene-AYBTSS11_LOCUS12753"/>
</dbReference>
<evidence type="ECO:0000313" key="2">
    <source>
        <dbReference type="EMBL" id="CAJ1947614.1"/>
    </source>
</evidence>
<name>A0AA86S8T8_9FABA</name>
<feature type="transmembrane region" description="Helical" evidence="1">
    <location>
        <begin position="430"/>
        <end position="453"/>
    </location>
</feature>
<keyword evidence="1" id="KW-0812">Transmembrane</keyword>
<proteinExistence type="predicted"/>
<evidence type="ECO:0000313" key="3">
    <source>
        <dbReference type="Proteomes" id="UP001189624"/>
    </source>
</evidence>
<dbReference type="PANTHER" id="PTHR31549:SF191">
    <property type="entry name" value="DUF247 DOMAIN PROTEIN"/>
    <property type="match status" value="1"/>
</dbReference>
<dbReference type="EMBL" id="OY731401">
    <property type="protein sequence ID" value="CAJ1947614.1"/>
    <property type="molecule type" value="Genomic_DNA"/>
</dbReference>
<gene>
    <name evidence="2" type="ORF">AYBTSS11_LOCUS12753</name>
</gene>